<dbReference type="InterPro" id="IPR001766">
    <property type="entry name" value="Fork_head_dom"/>
</dbReference>
<dbReference type="PANTHER" id="PTHR45796:SF4">
    <property type="entry name" value="FORKHEAD BOX P, ISOFORM C"/>
    <property type="match status" value="1"/>
</dbReference>
<accession>A0A553NXN1</accession>
<dbReference type="SMART" id="SM00339">
    <property type="entry name" value="FH"/>
    <property type="match status" value="1"/>
</dbReference>
<comment type="subcellular location">
    <subcellularLocation>
        <location evidence="2">Nucleus</location>
    </subcellularLocation>
</comment>
<dbReference type="GO" id="GO:0000978">
    <property type="term" value="F:RNA polymerase II cis-regulatory region sequence-specific DNA binding"/>
    <property type="evidence" value="ECO:0007669"/>
    <property type="project" value="TreeGrafter"/>
</dbReference>
<dbReference type="SUPFAM" id="SSF46785">
    <property type="entry name" value="Winged helix' DNA-binding domain"/>
    <property type="match status" value="1"/>
</dbReference>
<dbReference type="PRINTS" id="PR00053">
    <property type="entry name" value="FORKHEAD"/>
</dbReference>
<proteinExistence type="predicted"/>
<keyword evidence="5" id="KW-1185">Reference proteome</keyword>
<dbReference type="PROSITE" id="PS50039">
    <property type="entry name" value="FORK_HEAD_3"/>
    <property type="match status" value="1"/>
</dbReference>
<evidence type="ECO:0000313" key="4">
    <source>
        <dbReference type="EMBL" id="TRY70193.1"/>
    </source>
</evidence>
<dbReference type="InterPro" id="IPR036388">
    <property type="entry name" value="WH-like_DNA-bd_sf"/>
</dbReference>
<organism evidence="4 5">
    <name type="scientific">Tigriopus californicus</name>
    <name type="common">Marine copepod</name>
    <dbReference type="NCBI Taxonomy" id="6832"/>
    <lineage>
        <taxon>Eukaryota</taxon>
        <taxon>Metazoa</taxon>
        <taxon>Ecdysozoa</taxon>
        <taxon>Arthropoda</taxon>
        <taxon>Crustacea</taxon>
        <taxon>Multicrustacea</taxon>
        <taxon>Hexanauplia</taxon>
        <taxon>Copepoda</taxon>
        <taxon>Harpacticoida</taxon>
        <taxon>Harpacticidae</taxon>
        <taxon>Tigriopus</taxon>
    </lineage>
</organism>
<dbReference type="GO" id="GO:0005634">
    <property type="term" value="C:nucleus"/>
    <property type="evidence" value="ECO:0007669"/>
    <property type="project" value="UniProtKB-SubCell"/>
</dbReference>
<dbReference type="EMBL" id="VCGU01000009">
    <property type="protein sequence ID" value="TRY70193.1"/>
    <property type="molecule type" value="Genomic_DNA"/>
</dbReference>
<name>A0A553NXN1_TIGCA</name>
<evidence type="ECO:0000256" key="2">
    <source>
        <dbReference type="PROSITE-ProRule" id="PRU00089"/>
    </source>
</evidence>
<dbReference type="Gene3D" id="1.10.10.10">
    <property type="entry name" value="Winged helix-like DNA-binding domain superfamily/Winged helix DNA-binding domain"/>
    <property type="match status" value="1"/>
</dbReference>
<evidence type="ECO:0000256" key="1">
    <source>
        <dbReference type="ARBA" id="ARBA00023125"/>
    </source>
</evidence>
<dbReference type="GO" id="GO:0000981">
    <property type="term" value="F:DNA-binding transcription factor activity, RNA polymerase II-specific"/>
    <property type="evidence" value="ECO:0007669"/>
    <property type="project" value="TreeGrafter"/>
</dbReference>
<evidence type="ECO:0000313" key="5">
    <source>
        <dbReference type="Proteomes" id="UP000318571"/>
    </source>
</evidence>
<dbReference type="STRING" id="6832.A0A553NXN1"/>
<dbReference type="Proteomes" id="UP000318571">
    <property type="component" value="Chromosome 9"/>
</dbReference>
<feature type="domain" description="Fork-head" evidence="3">
    <location>
        <begin position="88"/>
        <end position="208"/>
    </location>
</feature>
<keyword evidence="2" id="KW-0539">Nucleus</keyword>
<dbReference type="Pfam" id="PF00250">
    <property type="entry name" value="Forkhead"/>
    <property type="match status" value="1"/>
</dbReference>
<evidence type="ECO:0000259" key="3">
    <source>
        <dbReference type="PROSITE" id="PS50039"/>
    </source>
</evidence>
<dbReference type="PANTHER" id="PTHR45796">
    <property type="entry name" value="FORKHEAD BOX P, ISOFORM C"/>
    <property type="match status" value="1"/>
</dbReference>
<keyword evidence="1 2" id="KW-0238">DNA-binding</keyword>
<comment type="caution">
    <text evidence="4">The sequence shown here is derived from an EMBL/GenBank/DDBJ whole genome shotgun (WGS) entry which is preliminary data.</text>
</comment>
<reference evidence="4 5" key="1">
    <citation type="journal article" date="2018" name="Nat. Ecol. Evol.">
        <title>Genomic signatures of mitonuclear coevolution across populations of Tigriopus californicus.</title>
        <authorList>
            <person name="Barreto F.S."/>
            <person name="Watson E.T."/>
            <person name="Lima T.G."/>
            <person name="Willett C.S."/>
            <person name="Edmands S."/>
            <person name="Li W."/>
            <person name="Burton R.S."/>
        </authorList>
    </citation>
    <scope>NUCLEOTIDE SEQUENCE [LARGE SCALE GENOMIC DNA]</scope>
    <source>
        <strain evidence="4 5">San Diego</strain>
    </source>
</reference>
<dbReference type="InterPro" id="IPR050998">
    <property type="entry name" value="FOXP"/>
</dbReference>
<feature type="DNA-binding region" description="Fork-head" evidence="2">
    <location>
        <begin position="88"/>
        <end position="208"/>
    </location>
</feature>
<gene>
    <name evidence="4" type="ORF">TCAL_01207</name>
</gene>
<dbReference type="InterPro" id="IPR036390">
    <property type="entry name" value="WH_DNA-bd_sf"/>
</dbReference>
<dbReference type="AlphaFoldDB" id="A0A553NXN1"/>
<sequence length="213" mass="25547">ETSKNLKFDDVIHNDLLRIKVQIHTITQLELRLVQERQELQAMLSPLRNLQTHSPILNPTHAARSRSPCEDIQDFQVDREYYRRSEIRPPYTYATLIRQAILDAKDRKLSLNDIYNWFQGNFAYFRRNAATWKARVPNLSKKQQKPIRDLKTSSLFFMWFQNAIRTNLSLHKCFLRFEDDFGSFWTVDDEEFIKRRHFSRGRPRKYNPLGKGQ</sequence>
<feature type="non-terminal residue" evidence="4">
    <location>
        <position position="1"/>
    </location>
</feature>
<protein>
    <recommendedName>
        <fullName evidence="3">Fork-head domain-containing protein</fullName>
    </recommendedName>
</protein>